<dbReference type="InterPro" id="IPR018511">
    <property type="entry name" value="Hemolysin-typ_Ca-bd_CS"/>
</dbReference>
<evidence type="ECO:0000256" key="3">
    <source>
        <dbReference type="ARBA" id="ARBA00022837"/>
    </source>
</evidence>
<keyword evidence="3" id="KW-0106">Calcium</keyword>
<dbReference type="InterPro" id="IPR013783">
    <property type="entry name" value="Ig-like_fold"/>
</dbReference>
<dbReference type="InterPro" id="IPR011049">
    <property type="entry name" value="Serralysin-like_metalloprot_C"/>
</dbReference>
<dbReference type="InterPro" id="IPR002035">
    <property type="entry name" value="VWF_A"/>
</dbReference>
<feature type="domain" description="VWFA" evidence="5">
    <location>
        <begin position="6657"/>
        <end position="6843"/>
    </location>
</feature>
<feature type="compositionally biased region" description="Polar residues" evidence="4">
    <location>
        <begin position="4996"/>
        <end position="5010"/>
    </location>
</feature>
<dbReference type="SMART" id="SM00327">
    <property type="entry name" value="VWA"/>
    <property type="match status" value="1"/>
</dbReference>
<evidence type="ECO:0000256" key="2">
    <source>
        <dbReference type="ARBA" id="ARBA00022737"/>
    </source>
</evidence>
<dbReference type="PANTHER" id="PTHR34720:SF9">
    <property type="entry name" value="BLR4714 PROTEIN"/>
    <property type="match status" value="1"/>
</dbReference>
<dbReference type="Pfam" id="PF17963">
    <property type="entry name" value="Big_9"/>
    <property type="match status" value="17"/>
</dbReference>
<gene>
    <name evidence="7" type="ORF">AL553_011035</name>
</gene>
<keyword evidence="1" id="KW-0732">Signal</keyword>
<dbReference type="PANTHER" id="PTHR34720">
    <property type="entry name" value="MICROCYSTIN DEPENDENT PROTEIN"/>
    <property type="match status" value="1"/>
</dbReference>
<name>A0ABX4XF30_VIBAL</name>
<dbReference type="SMART" id="SM00112">
    <property type="entry name" value="CA"/>
    <property type="match status" value="1"/>
</dbReference>
<dbReference type="SUPFAM" id="SSF51120">
    <property type="entry name" value="beta-Roll"/>
    <property type="match status" value="1"/>
</dbReference>
<dbReference type="SUPFAM" id="SSF141072">
    <property type="entry name" value="CalX-like"/>
    <property type="match status" value="4"/>
</dbReference>
<dbReference type="CDD" id="cd00198">
    <property type="entry name" value="vWFA"/>
    <property type="match status" value="1"/>
</dbReference>
<dbReference type="Pfam" id="PF00353">
    <property type="entry name" value="HemolysinCabind"/>
    <property type="match status" value="4"/>
</dbReference>
<evidence type="ECO:0000256" key="1">
    <source>
        <dbReference type="ARBA" id="ARBA00022729"/>
    </source>
</evidence>
<dbReference type="Pfam" id="PF03160">
    <property type="entry name" value="Calx-beta"/>
    <property type="match status" value="2"/>
</dbReference>
<dbReference type="Gene3D" id="2.60.40.3440">
    <property type="match status" value="16"/>
</dbReference>
<dbReference type="Pfam" id="PF13519">
    <property type="entry name" value="VWA_2"/>
    <property type="match status" value="1"/>
</dbReference>
<dbReference type="Gene3D" id="2.60.40.60">
    <property type="entry name" value="Cadherins"/>
    <property type="match status" value="1"/>
</dbReference>
<dbReference type="InterPro" id="IPR002126">
    <property type="entry name" value="Cadherin-like_dom"/>
</dbReference>
<dbReference type="InterPro" id="IPR038081">
    <property type="entry name" value="CalX-like_sf"/>
</dbReference>
<dbReference type="Pfam" id="PF00028">
    <property type="entry name" value="Cadherin"/>
    <property type="match status" value="1"/>
</dbReference>
<dbReference type="Gene3D" id="2.60.40.2030">
    <property type="match status" value="4"/>
</dbReference>
<dbReference type="SUPFAM" id="SSF49313">
    <property type="entry name" value="Cadherin-like"/>
    <property type="match status" value="1"/>
</dbReference>
<dbReference type="Gene3D" id="3.40.50.410">
    <property type="entry name" value="von Willebrand factor, type A domain"/>
    <property type="match status" value="1"/>
</dbReference>
<dbReference type="Gene3D" id="2.60.40.2810">
    <property type="match status" value="17"/>
</dbReference>
<dbReference type="CDD" id="cd11304">
    <property type="entry name" value="Cadherin_repeat"/>
    <property type="match status" value="1"/>
</dbReference>
<dbReference type="EMBL" id="LOSN02000001">
    <property type="protein sequence ID" value="PNP26949.1"/>
    <property type="molecule type" value="Genomic_DNA"/>
</dbReference>
<sequence>MDRTALVPLGNQVVVIGLDGQLRVLAEGQQPLPGEVIVAMTDAAPQDLKIQLAQEQGLKDISDDVAQIISAIEQGQDPSAIDEELAPAAGENSGSSLQNSATIVRDGTEVLASTNFETIGLESLGLSETQALTLNDFFTTGIETSGDGSSKPLTNSPVTLSAVEEDSDPITITTEELLSNVNIDDADTLVITNVTIESGNGTLIDNSDGSWTYIPEADDDTEVSFSYDIIDNDGGVINGTANLDITPVNDAPIATNDAIQTDEDSQVVIDVLANDSDIEGDDLIITSASVPEEQGIVEIIDGKLVFTPAENFNGNATISYTITDGELEDEAQVSVTVNSVNDAPIASNDTTITEEDSSVTVDVLPNDTDIDGDTLSIDSASVPSDQGTVEIVDGKLVFTPAENFHGDAEITYTVTDGALTDQATVNVTVNAVNDAPVVESSIADQALAEDFTPYSIDLNTAFSDVDNVDGELSFSVSGNSNIQVAIVNGIATFTPTADWNGSEALTFTATDPSGESVSQTVNFTVAPVADIVADNATVVEDTPTIIKVLGNDTFEGDDKVVSLDTNNGPANGTVSVNPDGSVTYTPNDNFHGADSFTYIVTSGGVSESTTVNVDVTPVNDAPVAKDDTAVTDEDTPVTIDVLPNDTDIDGDTLSIQSASVPEAQGTVEIVDGKLVFTPAENFYGDAEITYTVTDGALTDQATVNVTVNAVNDTPVVESSLADQTLAEDFTPYSIDLNTAFSDVDNADGELTFSVSGNSNIQVAIVNGIATITPTADWNGSEALTFTATDPSGESVSQTVNFTVAPVADIVADKATVVEDTPTIIKVLGNDTFEGDDKVVSLDTNNGPANGTVSVNPDGSVTYTPNDNYHGTDSFTYIVTSGGVSESTTVNVDVTPVNDAPVAKDDTAITDEDTPVTIDVLPNDTDIDGDTLSIDSASVPSDQGTVEIVDGKLVFTPAENFHGDAEITYTVTDGALTDQATVNVTVNAVNDTPVVESSITDQTLAEDFTPYSIDLNTAFSDVDNVDGELSFSVSGNSNVLVSIENGIATISPTADWNGSEILTFTATDPSGESVSQTVNFTVAPVADIVADKATVVEDTPTIIKVLGNDTFEGDDKVVSLDTNNGPANGTVSVNPDGSVTYTPNDNFHGTDSFTYIVTSGGVSESTTVNVDVTPVNDAPVAKDDTAVTDEDTPVTIDVLPNDTDIDGDTLSIQSASVPEAQGTVEIVDGKLVFTPAENFYGDAEITYTVTDGALTDQATVNVTVNAVNDTPVVESSIADQTLAEDFTPYSIDLNTAFSDVDNVDGELTFSVSGNSNIQVAIVNGIATFTPTADWNGSEALTFTATDPSGESVSQTVNFTVAPVADIVADNATVVEDTPTIIKVLDNDTFEGDDKVVSLDTNNGPANGTVSVNPDGSVTYTPNDNYHGTDSFTYIVTSGGVSESTTVNVDVTPVNDAPVANDDTAVTDEDTPVTIDVLPNDTDIDGDTLSIDSASVPSEQGTVEIVDGKLVFTPAENFHGDAEITYTITDGALTDQATVNVTVNAVNDTPVVESSIADQTLAEDFTPYSIDLNTAFSDVDNVDGDLTFSVSGNSNIQVAIVNGIATFTPTADWNGSETLTFTATDPSSESVSQTVNFTVAPVADIESDRATVVEDTPTIIKVLGNDTFEGDDKVVSLDTNHGPANGTVSVNLDGSVTYTPNDNYHGTDSFTYIVTSGGVSEFTTVNVDVTPVNDAPVAKDDTAVTGEDTPVTIDVLPNDTDIDGDTLSIDSASVPSDQGTVEIVDGKLVFTPAENFHGDAEITYTVSDGALTDQATVNVTVNAVNDTPVVESSIADQTLAEDFTPYSINLNTAFSDVDNVDGDLSFSVSGNSNIQVAIVNGIATFTPTADWNGSEALTFTATDPSGESVSQTVNFTVAPVADIVADKATVVEDTPTIIKVLENDTFEGDDKVVSLDTNNGPANGTVSVNPDGSVTYTPNDNYHGTDSFTYIVTSGGVSESTAVNVDVTPVNDAPAAKDDTAVTDEDTPVTIDVLPNDTDIDGDKLSIESASVPEAQGTVEIVDGKLVFTPAENFHGDAEITYTITDGALTDQATVNVTVNAVNDTPVVESNIADQTLAEDFTPYSIDLNTAFSDVDNVDGELSFSVSGNSNIQVAIVNGIATFTPTADWNGSEALTFTATDPSGESVSQTVNFTVAPVADIVADNATVVEDTPTIIKVLGNDTFEGDDKVVSLDSNHGPANGTVSVNPDGSVTYTPNDNYHGTDSFTYIVTSGGVSESTKVNVDVTPVNDAPVAKDDTAVTDEDTPVTIDVLPNDTDIDGDTLSIDSASVPSEQGTVEIVDGKLVFTPAENFHGDAEITYTVTDGALTDQATVNVTVNAVNDAPVVESSIADQGLAEDFTPYSIDLNTAFSDVDNVDGELSFSVSGNSNIQVAIVNGIATFTPTADWNGSEALTFTATDPSGESVSQTVNFTVAPVADIVADKATVVEDTPTIIKVLGNDTFEGDDKVVSLDTNHGPANGTVSVNPDGSVTYTPNDNYHGTDSFTYIVTSGGVSESTTVNVDVTPVNDAPVATNDTAITDEDTPVTIDVLPNDTDIDGDTLSIQSASVPEAQGTVEIVDGKLVFTPAENFHGDAEITYTVTDGSLTDQATVNVTVNAVNDTPVVESSIADQALAEDFTPYSIDLNTAFSDVDNVDGDLSFSVSGNSNIQVAIVNGIATFTPTADWNGSEALTFTATDPSGESVSQTVNFTVAPVADIVADKATVVEDTPTIIKVLGNDTFEGDDKVVSLDTNNGPANGTVSVNPDGSVTYTPNDNYHGTDSFTYIVTSGGVSESTAVNVDVTPVNDAPAAKDDTAVTDEDTPVTIDVLPNDTDIDGDKLSIESASVPEAQGTVEIVDGKLVFTPAENFHGDAEITYTITDGALTDQATVNVTVNAVNDTPVVESSIADQTLAEDFTPYSIDLNTAFSDVDNVDGELSFSVSGNSNIQVAIVNGIATFTPTADWNGSEALTFTATDPSGESVSQTVNFTVAPVADIVADNATVVEDTPTIIKVLGNDTFEGDDKVVSLDSNHGPANGTVSVNPDGSVTYTPNDNYHGTDSFTYIVTSGGVSESTKVNVDVTPVNDAPVAKDDTAVTDEDTPVTIDVLPNDTDIDGDTLSIDSASVPSEQGTVEIVDGKLVFTPAENFHGDAEITYTVTDGALTDQATVNVTVNAVNDAPVVESSIADQGLAEDFTPYSIDLNTAFSDVDNVDGELSFSVSGNSNIQVAIVNGIATFTPTADWNGSEALTFTATDPSGESVSQTVNFTVAPVADIVADKATVVEDTPTIIKVLGNDTFEGDDKVVSLDTNHGPANGTVSVNPDGSVTYTPNDNYHGADSFTYIVTSGGVSESTTVNVDVTPVNDAPVANDDTATTQEDTAVTIDVLPNDTDIDGDKLWIDSASVPSEQGTVEIVDGKLVFTPAENFHGDAEITYTITDGALTDQATVNVTVNAVNDTPVVESNIADQTLAEDFTPYSIDLNTAFSDVDNADGELTFSVSGNSNIQVVIVNGIATFTPTADWNGSEALTFTATDPSGESVSQTVNFTVAPVADIVADNATVVEDTPTIIKVLGNDTFEGDDKVVSLDTNNGPANGTVSVNPDGSVTYTPNDNFHGTDSFTYIATSGGVSESTTVNVDVTPVNDAPVATNDNAVTDEDTPVTIDVLPNDTDIDGDALRIDSASVPSDQGTVEIVDGKLVFTPAENFHGDAEITYTVTDGALTDQATVNVTVNAVNDAPVVESNIADQTLAEDFTPYSINLNTAFSDVDNVDGELSFTVSGNSNIQVAIVNGIATFTPTADWNGSEALTFTATDPSGESVSQTVNFTVAPVADIESDRATVVEDTPTIIKVLGNDTFEGDDKVVSLDTNHGPANGTVSVNPDGSVTYTPNDNYHGADSFTYIVTSGGVSESTTVNVDVTPVNDAPVANDDAATTQEDTAVTIDVLPNDTDIDGDTLRIDSASVPSDQGTVEIVDGKLVFTPAENFHGDAEITYTVTDGSLTDQATVNVTVNAVNDTPVVESNIADQTLAEDFTPYSIDLNTAFSDVDNVDGELSFSVSGNSNVLVSIENGIATISPTADWNGSEILIFTATDPSGESVSQTVNFTVAPVADIVADNATVVEDTPTIIKVLGNDTFEGDDKLVSLDTNHGPANGTVSVNPDGSVTYTPNDNYHGADSFTYIVTSGGVSESTTVNVDVTPVNDAPVANDDTATTQEDTAVTIDVLPNDTDIDGDKLWIDSASVPSEQGTVEIVDGKLVFTPAENFHGDAEITYTITDGALTDQATVNVTVNAVNDTPVVESNIADQTLAEDFTPYSIDLNTAFSDVDNADGELTFSVSGNSNIQVAIVNGIATFTPTADWNGSETLTFTATDPSGESVSQTVNFTVAPVADIESDRATVVEDTPTIIKVLGNDTFEGDDKVVSLDSNHGPANGTVSVNPDGSVTYTPNDNYHGTDSFTYIVTSGGVSESTAVNVDVTPVNDAPVAKDDTAVTDEDTPVTIDVLPNDTDIDGDKLSIESASVPETQGTVEIVDGKLVFTPAENFHGDAEITYTITDGSLTDQAKVAVTVNPVNDAPTIKVDAVESITEDAVNTGTVVATLEVADIDTPEEQLTVSLENNSNGYFALVGDEVKLTQAGVDAVNNDELNLKDLTISASVSDGVNPTVSDSDSLIVNRVNDAPTVDNVISDQVLAEDFTIYTIDLNDAFKDSDSALNFSVSGNSNVLVSIENGIATISPTADWNGSEALTFTATDPSGESVSQTVNFTVAPVADIESDRATVVEDTPTIIKVLGNDTFEGDDKVVSLDSNNGPANGTVSVNPDGSVTYTPNDNFHGADSFTYIVTSGGVSESTIVNVDVTPVNDKPDSEDFTHVADDQLTHVVFDTDTKPLGHGDSQDHIADVEDDLKGNDLHVRITELPTSGTLFFKDSDGELHEIKEVSDTLYDKDSLYYEADNVGFLLGIKDRPDTPNSSESTTDFNNWGLSEDGGPSHSRTEHLANGASITISSDSGELAQYNRQVSHIGNGIADNDGQGIEKGETITIDLSNNPVGSVNLGLDGLGGLFDYGDDNAALITVTYLDSNNVQQTQTFEFLKPEGNFMLFQETSVGYGKDLALPEGSVITQLDFSTKNEGNWELRYVEGVPAEDSFGYVAVDSENGVSDPSTVNIVNEMLDGNIAENGPSLSVVGDSVTEGDNVTFSVVLNETTSTAVKYQVDMLAQGSSVDKNDVNLSNATYTNGVVFLGGYLIVPAGISSFEISIPTIDDLVVESSETIVLEIGGETGTATVLDNDSTKLSVVDAGDVIEGTDAIFTVLLSNPVQEAVVVNLKSTTNDSYTAEDVDLGTMVVTYVDTHGQTQTLDIAPNGDVTIPPGVAEIKVAVPTKLDNVHEGDESFGLTVTEIGSVTSNGIATGNANIVDSDPAPLVSISADQNSVNEGETAGFTLTLDKVADESVTVHVEYSGVAQDGKDFVGVLSVEVPAGQSSAALDLLTVTDGIYEGAESFTVTIKEVDGADASIASNNSASVVIVDAQSAPKVTISSDQSSVDEGSDAKFIVNIDQKADEDVLVTFTIGGNVDDKDYIAPSTYTVTIPAGKTSAPIDIKTLDDGIYEDLENLTVTLIDTVGADSTLASDSNEATVSIIDAQHAPEFISGGDSAGDKPNDDVYDFGSVNENTVSGAVIGTVVAEDHDNDVLVYRFADGSSTNGIFDIDPTSGEISLNKTIDDVDLGDYTLQVEVIDGTGGIDTAEVNVSLVNVNDAPESSPSVVEMNEDTQVMLDWSSFGISDVDSDVSDLSVQITTLPSDGSLEYRDSQGDWQSVQIDQVLDKSLFEENGVRFVPELNESGSDIFGGNQVGDQESSYAQIGFKPTDGQSSGQESTLTIDVNPVADKPNLIAVTPLNSLPQQEFNVTTWSNVQVGSSDGMGVNGETLISAINALNEADGTRLSWANVEDLGTHATLANEAVLVTSLVYLEAGSSYDFVGQADDSLAIKLGGTLLDQARWGSDSGDIKGASFTPSVSGFYPIEIYHHNQSGPGNFNVDVSINGQAPVNLSNSSLYVVSDESALEATDIRTSELQEVNGVAFYETYQLNEGLQDTAIPLSEIKASLNDTDGSESLKVTLTGLPVGAILSDGNSSITVATIDEELDVTSWALDALTVTPPAGSHDDFTINLTATSTESSNGDSAESNLAINVVVHENLPTETESDLGETIEDNTLQGNVLLNDSDGDNILMVDHLTIDGADYEVGESVSLTSGTLLVNRDGSYIFEPAEHWSGDVPLISYTTNTGVTNTLDINVVAIADAPTITINVGDLVKRDAIDPNHHLATSAINNTNTENEAVAANLGLDNAVPKINTHAGVVLGVNTDLSDTDSLFVGTDFNDVFYGGGGDDVFVGGGNNDTFYGDDATSLTLHDGKDTVYLTGNFDDYKMTFKDDHGGKVPYWILLDSRSIDSVNDHTGSDDRGDHLYEIERVVFADKIVDLKPDGTYEVLQDRWISVDVDVDLVDVDGSEDLAQTALVQDLPDGVDVYVDGVAIKQDSNGDYPVTLGTDGKLSLDIRVPFDYEGSLEFPLSVTATSVEGSNNDAASTTESVELTARDYVLESGSHGNDQITGSDDHDIIVGDVQGLEIIAGQDYNIAFVLDTSGSMGNWVGTAKQEVLDVFDELLSAVNQGEKPGTVNIHLSEFASSASAVISVDLSSLTARKEFVEELNRVIDDEGSGGTNYEAGLQSAVEWFSSQPNPNGQNITYFVTDGQPNRATYLYGVAPSEFSKVILDVDNSGKLVTLQDIASKNNYSYGQTVTYKGDVVIDSYGKVYSPLTGRILGDIDRYYGSIRYYDEGNSSTQAQHMYQVLAALSSIEAIGLGSGVDEHTLKQYDTDGVVESDIDVTKLAETILGQDVPLKQGSDTIQGGEGNDILLGDLIEFGGNEQGLSAIQSHVAQQTGQDVSTVDGEDIHEYVRNNLEEFNQTHQGDKSDNLYGGAGDDLLFGHGGNDILVGGEGDDILIGGLGSDTLTGSEGADIFKWSEVTNDVDTVTDFNKNEDALDFSDLFDDLSKDEIGELLNDLQSGDHTGDVGEYHVEVAPDGGSEANLSITKGSSTLDIHFDGASVDDVTQSLIASLEAQYKDM</sequence>
<dbReference type="PROSITE" id="PS50268">
    <property type="entry name" value="CADHERIN_2"/>
    <property type="match status" value="1"/>
</dbReference>
<reference evidence="7" key="1">
    <citation type="submission" date="2017-12" db="EMBL/GenBank/DDBJ databases">
        <title>FDA dAtabase for Regulatory Grade micrObial Sequences (FDA-ARGOS): Supporting development and validation of Infectious Disease Dx tests.</title>
        <authorList>
            <person name="Hoffmann M."/>
            <person name="Allard M."/>
            <person name="Evans P."/>
            <person name="Brown E."/>
            <person name="Tallon L.J."/>
            <person name="Sadzewicz L."/>
            <person name="Sengamalay N."/>
            <person name="Ott S."/>
            <person name="Godinez A."/>
            <person name="Nagaraj S."/>
            <person name="Vavikolanu K."/>
            <person name="Aluvathingal J."/>
            <person name="Nadendla S."/>
            <person name="Hobson J."/>
            <person name="Sichtig H."/>
        </authorList>
    </citation>
    <scope>NUCLEOTIDE SEQUENCE [LARGE SCALE GENOMIC DNA]</scope>
    <source>
        <strain evidence="7">FDAARGOS_97</strain>
    </source>
</reference>
<evidence type="ECO:0000313" key="8">
    <source>
        <dbReference type="Proteomes" id="UP000054316"/>
    </source>
</evidence>
<evidence type="ECO:0000259" key="6">
    <source>
        <dbReference type="PROSITE" id="PS50268"/>
    </source>
</evidence>
<feature type="domain" description="Cadherin" evidence="6">
    <location>
        <begin position="5695"/>
        <end position="5791"/>
    </location>
</feature>
<dbReference type="NCBIfam" id="NF012211">
    <property type="entry name" value="tand_rpt_95"/>
    <property type="match status" value="49"/>
</dbReference>
<dbReference type="Pfam" id="PF17892">
    <property type="entry name" value="Cadherin_5"/>
    <property type="match status" value="33"/>
</dbReference>
<dbReference type="Proteomes" id="UP000054316">
    <property type="component" value="Unassembled WGS sequence"/>
</dbReference>
<organism evidence="7 8">
    <name type="scientific">Vibrio alginolyticus</name>
    <dbReference type="NCBI Taxonomy" id="663"/>
    <lineage>
        <taxon>Bacteria</taxon>
        <taxon>Pseudomonadati</taxon>
        <taxon>Pseudomonadota</taxon>
        <taxon>Gammaproteobacteria</taxon>
        <taxon>Vibrionales</taxon>
        <taxon>Vibrionaceae</taxon>
        <taxon>Vibrio</taxon>
    </lineage>
</organism>
<dbReference type="SUPFAM" id="SSF53300">
    <property type="entry name" value="vWA-like"/>
    <property type="match status" value="1"/>
</dbReference>
<dbReference type="InterPro" id="IPR006644">
    <property type="entry name" value="Cadg"/>
</dbReference>
<accession>A0ABX4XF30</accession>
<dbReference type="Gene3D" id="2.60.40.1200">
    <property type="match status" value="1"/>
</dbReference>
<dbReference type="InterPro" id="IPR041690">
    <property type="entry name" value="Cadherin_5"/>
</dbReference>
<dbReference type="RefSeq" id="WP_058645199.1">
    <property type="nucleotide sequence ID" value="NZ_CP014045.1"/>
</dbReference>
<evidence type="ECO:0000259" key="5">
    <source>
        <dbReference type="PROSITE" id="PS50234"/>
    </source>
</evidence>
<dbReference type="PROSITE" id="PS50234">
    <property type="entry name" value="VWFA"/>
    <property type="match status" value="1"/>
</dbReference>
<dbReference type="SMART" id="SM00736">
    <property type="entry name" value="CADG"/>
    <property type="match status" value="16"/>
</dbReference>
<protein>
    <submittedName>
        <fullName evidence="7">Tandem-95 repeat protein</fullName>
    </submittedName>
</protein>
<dbReference type="InterPro" id="IPR036465">
    <property type="entry name" value="vWFA_dom_sf"/>
</dbReference>
<comment type="caution">
    <text evidence="7">The sequence shown here is derived from an EMBL/GenBank/DDBJ whole genome shotgun (WGS) entry which is preliminary data.</text>
</comment>
<keyword evidence="2" id="KW-0677">Repeat</keyword>
<dbReference type="PROSITE" id="PS00330">
    <property type="entry name" value="HEMOLYSIN_CALCIUM"/>
    <property type="match status" value="2"/>
</dbReference>
<dbReference type="InterPro" id="IPR001343">
    <property type="entry name" value="Hemolysn_Ca-bd"/>
</dbReference>
<feature type="region of interest" description="Disordered" evidence="4">
    <location>
        <begin position="4992"/>
        <end position="5023"/>
    </location>
</feature>
<dbReference type="Gene3D" id="2.60.40.10">
    <property type="entry name" value="Immunoglobulins"/>
    <property type="match status" value="16"/>
</dbReference>
<proteinExistence type="predicted"/>
<dbReference type="InterPro" id="IPR015919">
    <property type="entry name" value="Cadherin-like_sf"/>
</dbReference>
<evidence type="ECO:0000313" key="7">
    <source>
        <dbReference type="EMBL" id="PNP26949.1"/>
    </source>
</evidence>
<dbReference type="PRINTS" id="PR00313">
    <property type="entry name" value="CABNDNGRPT"/>
</dbReference>
<evidence type="ECO:0000256" key="4">
    <source>
        <dbReference type="SAM" id="MobiDB-lite"/>
    </source>
</evidence>
<keyword evidence="8" id="KW-1185">Reference proteome</keyword>
<dbReference type="SMART" id="SM00237">
    <property type="entry name" value="Calx_beta"/>
    <property type="match status" value="2"/>
</dbReference>
<dbReference type="InterPro" id="IPR003644">
    <property type="entry name" value="Calx_beta"/>
</dbReference>